<dbReference type="AlphaFoldDB" id="A0A9P7RNR4"/>
<dbReference type="InterPro" id="IPR001841">
    <property type="entry name" value="Znf_RING"/>
</dbReference>
<reference evidence="8" key="1">
    <citation type="journal article" date="2021" name="Genome Biol. Evol.">
        <title>The assembled and annotated genome of the fairy-ring fungus Marasmius oreades.</title>
        <authorList>
            <person name="Hiltunen M."/>
            <person name="Ament-Velasquez S.L."/>
            <person name="Johannesson H."/>
        </authorList>
    </citation>
    <scope>NUCLEOTIDE SEQUENCE</scope>
    <source>
        <strain evidence="8">03SP1</strain>
    </source>
</reference>
<feature type="compositionally biased region" description="Low complexity" evidence="6">
    <location>
        <begin position="69"/>
        <end position="84"/>
    </location>
</feature>
<name>A0A9P7RNR4_9AGAR</name>
<dbReference type="InterPro" id="IPR013083">
    <property type="entry name" value="Znf_RING/FYVE/PHD"/>
</dbReference>
<dbReference type="Gene3D" id="3.30.40.10">
    <property type="entry name" value="Zinc/RING finger domain, C3HC4 (zinc finger)"/>
    <property type="match status" value="1"/>
</dbReference>
<proteinExistence type="predicted"/>
<dbReference type="PROSITE" id="PS00518">
    <property type="entry name" value="ZF_RING_1"/>
    <property type="match status" value="1"/>
</dbReference>
<keyword evidence="2 4" id="KW-0863">Zinc-finger</keyword>
<sequence>MSQTYTNNNKRQRSQLSRRALEFNPNEEFGISASPQNNQASTPRRHKSRSPSRTGPRPDPFDISPVAFTSSKLPRSSTSTLTRSIFASMDELSDPGQRVRSTSSSSLPPGSRHTNPRDFSVHVVPSTSQNKSHNKKDKGKERLFVRSSKQLPSEDSGSFSGPIAAAEFERMKKEIEELKNTVQDHKKTIKKQSKRIEELKTELNAGKIARKEHETQLQILSSKASKHEELVSALEVTFQCQICMDYLTKPFALSPCGHVLCVSCLQDWFRKAPLSVDDMDIDPEDAEDPEYLLSRQKTCPCCRAIITRRPAPVFLIKSAVEAIKKYKAFTDSSNAQRSESPLIGDEDPWAGFFPEEGVRNDDEDEEYFVRHYYLDDLYVDSDSDGLESIMMDADSASESGGEDEEIHQPDEEDGYQEEEEASDAESLEDPLFVKPPWEPPLDLYGREELVDLDEERSSMLQRGCTLWLIQTCHMEYTHNDGFVAYLYALNNERHSYEIIFARTAEERNKRELHRLFLGWNLHMPFNERLDEEGGKEFLTQTLELYKNQPWKFQLDERLRTPGKLDLHVLVRADGHDQGYETTDTEYYEW</sequence>
<evidence type="ECO:0000313" key="9">
    <source>
        <dbReference type="Proteomes" id="UP001049176"/>
    </source>
</evidence>
<gene>
    <name evidence="8" type="ORF">E1B28_002495</name>
</gene>
<keyword evidence="3" id="KW-0862">Zinc</keyword>
<evidence type="ECO:0000259" key="7">
    <source>
        <dbReference type="PROSITE" id="PS50089"/>
    </source>
</evidence>
<feature type="compositionally biased region" description="Polar residues" evidence="6">
    <location>
        <begin position="33"/>
        <end position="42"/>
    </location>
</feature>
<organism evidence="8 9">
    <name type="scientific">Marasmius oreades</name>
    <name type="common">fairy-ring Marasmius</name>
    <dbReference type="NCBI Taxonomy" id="181124"/>
    <lineage>
        <taxon>Eukaryota</taxon>
        <taxon>Fungi</taxon>
        <taxon>Dikarya</taxon>
        <taxon>Basidiomycota</taxon>
        <taxon>Agaricomycotina</taxon>
        <taxon>Agaricomycetes</taxon>
        <taxon>Agaricomycetidae</taxon>
        <taxon>Agaricales</taxon>
        <taxon>Marasmiineae</taxon>
        <taxon>Marasmiaceae</taxon>
        <taxon>Marasmius</taxon>
    </lineage>
</organism>
<evidence type="ECO:0000256" key="3">
    <source>
        <dbReference type="ARBA" id="ARBA00022833"/>
    </source>
</evidence>
<dbReference type="GO" id="GO:0004842">
    <property type="term" value="F:ubiquitin-protein transferase activity"/>
    <property type="evidence" value="ECO:0007669"/>
    <property type="project" value="TreeGrafter"/>
</dbReference>
<dbReference type="GO" id="GO:0008270">
    <property type="term" value="F:zinc ion binding"/>
    <property type="evidence" value="ECO:0007669"/>
    <property type="project" value="UniProtKB-KW"/>
</dbReference>
<feature type="compositionally biased region" description="Polar residues" evidence="6">
    <location>
        <begin position="1"/>
        <end position="17"/>
    </location>
</feature>
<keyword evidence="1" id="KW-0479">Metal-binding</keyword>
<accession>A0A9P7RNR4</accession>
<protein>
    <recommendedName>
        <fullName evidence="7">RING-type domain-containing protein</fullName>
    </recommendedName>
</protein>
<dbReference type="SUPFAM" id="SSF57850">
    <property type="entry name" value="RING/U-box"/>
    <property type="match status" value="1"/>
</dbReference>
<dbReference type="GO" id="GO:0051865">
    <property type="term" value="P:protein autoubiquitination"/>
    <property type="evidence" value="ECO:0007669"/>
    <property type="project" value="TreeGrafter"/>
</dbReference>
<dbReference type="OrthoDB" id="6105938at2759"/>
<comment type="caution">
    <text evidence="8">The sequence shown here is derived from an EMBL/GenBank/DDBJ whole genome shotgun (WGS) entry which is preliminary data.</text>
</comment>
<keyword evidence="5" id="KW-0175">Coiled coil</keyword>
<dbReference type="Pfam" id="PF26609">
    <property type="entry name" value="DUF8191"/>
    <property type="match status" value="1"/>
</dbReference>
<evidence type="ECO:0000256" key="6">
    <source>
        <dbReference type="SAM" id="MobiDB-lite"/>
    </source>
</evidence>
<dbReference type="InterPro" id="IPR047126">
    <property type="entry name" value="RNF141-like"/>
</dbReference>
<dbReference type="PANTHER" id="PTHR12109">
    <property type="entry name" value="RING FINGER PROTEIN 141-RELATED"/>
    <property type="match status" value="1"/>
</dbReference>
<evidence type="ECO:0000256" key="5">
    <source>
        <dbReference type="SAM" id="Coils"/>
    </source>
</evidence>
<evidence type="ECO:0000256" key="1">
    <source>
        <dbReference type="ARBA" id="ARBA00022723"/>
    </source>
</evidence>
<dbReference type="RefSeq" id="XP_043003016.1">
    <property type="nucleotide sequence ID" value="XM_043159415.1"/>
</dbReference>
<dbReference type="KEGG" id="more:E1B28_002495"/>
<evidence type="ECO:0000313" key="8">
    <source>
        <dbReference type="EMBL" id="KAG7086545.1"/>
    </source>
</evidence>
<feature type="region of interest" description="Disordered" evidence="6">
    <location>
        <begin position="335"/>
        <end position="358"/>
    </location>
</feature>
<dbReference type="SMART" id="SM00184">
    <property type="entry name" value="RING"/>
    <property type="match status" value="1"/>
</dbReference>
<evidence type="ECO:0000256" key="4">
    <source>
        <dbReference type="PROSITE-ProRule" id="PRU00175"/>
    </source>
</evidence>
<feature type="compositionally biased region" description="Acidic residues" evidence="6">
    <location>
        <begin position="400"/>
        <end position="428"/>
    </location>
</feature>
<feature type="region of interest" description="Disordered" evidence="6">
    <location>
        <begin position="1"/>
        <end position="161"/>
    </location>
</feature>
<feature type="coiled-coil region" evidence="5">
    <location>
        <begin position="168"/>
        <end position="230"/>
    </location>
</feature>
<dbReference type="Pfam" id="PF13923">
    <property type="entry name" value="zf-C3HC4_2"/>
    <property type="match status" value="1"/>
</dbReference>
<dbReference type="GeneID" id="66071571"/>
<dbReference type="Proteomes" id="UP001049176">
    <property type="component" value="Chromosome 10"/>
</dbReference>
<dbReference type="EMBL" id="CM032190">
    <property type="protein sequence ID" value="KAG7086545.1"/>
    <property type="molecule type" value="Genomic_DNA"/>
</dbReference>
<dbReference type="PANTHER" id="PTHR12109:SF3">
    <property type="entry name" value="RING FINGER PROTEIN 141"/>
    <property type="match status" value="1"/>
</dbReference>
<feature type="region of interest" description="Disordered" evidence="6">
    <location>
        <begin position="394"/>
        <end position="439"/>
    </location>
</feature>
<dbReference type="PROSITE" id="PS50089">
    <property type="entry name" value="ZF_RING_2"/>
    <property type="match status" value="1"/>
</dbReference>
<dbReference type="InterPro" id="IPR017907">
    <property type="entry name" value="Znf_RING_CS"/>
</dbReference>
<dbReference type="InterPro" id="IPR058504">
    <property type="entry name" value="DUF8191"/>
</dbReference>
<feature type="domain" description="RING-type" evidence="7">
    <location>
        <begin position="240"/>
        <end position="303"/>
    </location>
</feature>
<feature type="compositionally biased region" description="Polar residues" evidence="6">
    <location>
        <begin position="147"/>
        <end position="159"/>
    </location>
</feature>
<evidence type="ECO:0000256" key="2">
    <source>
        <dbReference type="ARBA" id="ARBA00022771"/>
    </source>
</evidence>
<keyword evidence="9" id="KW-1185">Reference proteome</keyword>